<dbReference type="GO" id="GO:0000981">
    <property type="term" value="F:DNA-binding transcription factor activity, RNA polymerase II-specific"/>
    <property type="evidence" value="ECO:0007669"/>
    <property type="project" value="TreeGrafter"/>
</dbReference>
<dbReference type="OrthoDB" id="3945418at2759"/>
<proteinExistence type="predicted"/>
<protein>
    <recommendedName>
        <fullName evidence="7">C2H2-type domain-containing protein</fullName>
    </recommendedName>
</protein>
<keyword evidence="1" id="KW-0479">Metal-binding</keyword>
<evidence type="ECO:0000256" key="5">
    <source>
        <dbReference type="ARBA" id="ARBA00023242"/>
    </source>
</evidence>
<dbReference type="GO" id="GO:0008270">
    <property type="term" value="F:zinc ion binding"/>
    <property type="evidence" value="ECO:0007669"/>
    <property type="project" value="UniProtKB-KW"/>
</dbReference>
<gene>
    <name evidence="8" type="ORF">B0J13DRAFT_455427</name>
</gene>
<dbReference type="AlphaFoldDB" id="A0A9P9IKB1"/>
<evidence type="ECO:0000256" key="6">
    <source>
        <dbReference type="PROSITE-ProRule" id="PRU00042"/>
    </source>
</evidence>
<keyword evidence="3 6" id="KW-0863">Zinc-finger</keyword>
<dbReference type="SUPFAM" id="SSF57667">
    <property type="entry name" value="beta-beta-alpha zinc fingers"/>
    <property type="match status" value="2"/>
</dbReference>
<evidence type="ECO:0000256" key="4">
    <source>
        <dbReference type="ARBA" id="ARBA00022833"/>
    </source>
</evidence>
<dbReference type="SMART" id="SM00355">
    <property type="entry name" value="ZnF_C2H2"/>
    <property type="match status" value="3"/>
</dbReference>
<feature type="non-terminal residue" evidence="8">
    <location>
        <position position="1"/>
    </location>
</feature>
<dbReference type="PANTHER" id="PTHR23235">
    <property type="entry name" value="KRUEPPEL-LIKE TRANSCRIPTION FACTOR"/>
    <property type="match status" value="1"/>
</dbReference>
<dbReference type="InterPro" id="IPR013087">
    <property type="entry name" value="Znf_C2H2_type"/>
</dbReference>
<dbReference type="EMBL" id="JAGMUU010000025">
    <property type="protein sequence ID" value="KAH7123422.1"/>
    <property type="molecule type" value="Genomic_DNA"/>
</dbReference>
<organism evidence="8 9">
    <name type="scientific">Dactylonectria estremocensis</name>
    <dbReference type="NCBI Taxonomy" id="1079267"/>
    <lineage>
        <taxon>Eukaryota</taxon>
        <taxon>Fungi</taxon>
        <taxon>Dikarya</taxon>
        <taxon>Ascomycota</taxon>
        <taxon>Pezizomycotina</taxon>
        <taxon>Sordariomycetes</taxon>
        <taxon>Hypocreomycetidae</taxon>
        <taxon>Hypocreales</taxon>
        <taxon>Nectriaceae</taxon>
        <taxon>Dactylonectria</taxon>
    </lineage>
</organism>
<accession>A0A9P9IKB1</accession>
<evidence type="ECO:0000256" key="1">
    <source>
        <dbReference type="ARBA" id="ARBA00022723"/>
    </source>
</evidence>
<evidence type="ECO:0000256" key="2">
    <source>
        <dbReference type="ARBA" id="ARBA00022737"/>
    </source>
</evidence>
<dbReference type="FunFam" id="3.30.160.60:FF:000358">
    <property type="entry name" value="zinc finger protein 24"/>
    <property type="match status" value="1"/>
</dbReference>
<dbReference type="Pfam" id="PF00096">
    <property type="entry name" value="zf-C2H2"/>
    <property type="match status" value="2"/>
</dbReference>
<dbReference type="Gene3D" id="3.30.160.60">
    <property type="entry name" value="Classic Zinc Finger"/>
    <property type="match status" value="3"/>
</dbReference>
<dbReference type="FunFam" id="3.30.160.60:FF:000446">
    <property type="entry name" value="Zinc finger protein"/>
    <property type="match status" value="1"/>
</dbReference>
<dbReference type="PROSITE" id="PS00028">
    <property type="entry name" value="ZINC_FINGER_C2H2_1"/>
    <property type="match status" value="2"/>
</dbReference>
<evidence type="ECO:0000313" key="8">
    <source>
        <dbReference type="EMBL" id="KAH7123422.1"/>
    </source>
</evidence>
<keyword evidence="4" id="KW-0862">Zinc</keyword>
<dbReference type="PROSITE" id="PS50157">
    <property type="entry name" value="ZINC_FINGER_C2H2_2"/>
    <property type="match status" value="3"/>
</dbReference>
<evidence type="ECO:0000259" key="7">
    <source>
        <dbReference type="PROSITE" id="PS50157"/>
    </source>
</evidence>
<feature type="domain" description="C2H2-type" evidence="7">
    <location>
        <begin position="32"/>
        <end position="58"/>
    </location>
</feature>
<dbReference type="GO" id="GO:0000978">
    <property type="term" value="F:RNA polymerase II cis-regulatory region sequence-specific DNA binding"/>
    <property type="evidence" value="ECO:0007669"/>
    <property type="project" value="TreeGrafter"/>
</dbReference>
<keyword evidence="9" id="KW-1185">Reference proteome</keyword>
<dbReference type="InterPro" id="IPR036236">
    <property type="entry name" value="Znf_C2H2_sf"/>
</dbReference>
<sequence length="131" mass="15491">KKRFGCTDCELSFEYMSHLKRHKMTHRGERPFGCKCGARFNRRYSLQRHEIIHTEERSFSCSTCGRTFRQKDALKGHEKIHTKLLDAQSYRPRLEPLGRVEPMRLSLLPSLQLVEESQDGRNHVFKLAWTT</sequence>
<evidence type="ECO:0000313" key="9">
    <source>
        <dbReference type="Proteomes" id="UP000717696"/>
    </source>
</evidence>
<comment type="caution">
    <text evidence="8">The sequence shown here is derived from an EMBL/GenBank/DDBJ whole genome shotgun (WGS) entry which is preliminary data.</text>
</comment>
<keyword evidence="2" id="KW-0677">Repeat</keyword>
<dbReference type="Proteomes" id="UP000717696">
    <property type="component" value="Unassembled WGS sequence"/>
</dbReference>
<reference evidence="8" key="1">
    <citation type="journal article" date="2021" name="Nat. Commun.">
        <title>Genetic determinants of endophytism in the Arabidopsis root mycobiome.</title>
        <authorList>
            <person name="Mesny F."/>
            <person name="Miyauchi S."/>
            <person name="Thiergart T."/>
            <person name="Pickel B."/>
            <person name="Atanasova L."/>
            <person name="Karlsson M."/>
            <person name="Huettel B."/>
            <person name="Barry K.W."/>
            <person name="Haridas S."/>
            <person name="Chen C."/>
            <person name="Bauer D."/>
            <person name="Andreopoulos W."/>
            <person name="Pangilinan J."/>
            <person name="LaButti K."/>
            <person name="Riley R."/>
            <person name="Lipzen A."/>
            <person name="Clum A."/>
            <person name="Drula E."/>
            <person name="Henrissat B."/>
            <person name="Kohler A."/>
            <person name="Grigoriev I.V."/>
            <person name="Martin F.M."/>
            <person name="Hacquard S."/>
        </authorList>
    </citation>
    <scope>NUCLEOTIDE SEQUENCE</scope>
    <source>
        <strain evidence="8">MPI-CAGE-AT-0021</strain>
    </source>
</reference>
<name>A0A9P9IKB1_9HYPO</name>
<keyword evidence="5" id="KW-0539">Nucleus</keyword>
<dbReference type="PANTHER" id="PTHR23235:SF142">
    <property type="entry name" value="ZINC FINGER PROTEIN 384"/>
    <property type="match status" value="1"/>
</dbReference>
<feature type="domain" description="C2H2-type" evidence="7">
    <location>
        <begin position="59"/>
        <end position="82"/>
    </location>
</feature>
<evidence type="ECO:0000256" key="3">
    <source>
        <dbReference type="ARBA" id="ARBA00022771"/>
    </source>
</evidence>
<feature type="domain" description="C2H2-type" evidence="7">
    <location>
        <begin position="4"/>
        <end position="31"/>
    </location>
</feature>